<keyword evidence="3" id="KW-0808">Transferase</keyword>
<dbReference type="Pfam" id="PF05161">
    <property type="entry name" value="MOFRL"/>
    <property type="match status" value="1"/>
</dbReference>
<gene>
    <name evidence="3" type="ORF">HfgLR_13295</name>
</gene>
<dbReference type="InterPro" id="IPR025286">
    <property type="entry name" value="MOFRL_assoc_dom"/>
</dbReference>
<evidence type="ECO:0000313" key="4">
    <source>
        <dbReference type="Proteomes" id="UP000663064"/>
    </source>
</evidence>
<dbReference type="SUPFAM" id="SSF82544">
    <property type="entry name" value="GckA/TtuD-like"/>
    <property type="match status" value="1"/>
</dbReference>
<dbReference type="AlphaFoldDB" id="A0A871BI22"/>
<dbReference type="EMBL" id="CP063205">
    <property type="protein sequence ID" value="QOS12787.1"/>
    <property type="molecule type" value="Genomic_DNA"/>
</dbReference>
<dbReference type="EC" id="2.7.1.165" evidence="3"/>
<dbReference type="Gene3D" id="3.40.50.10180">
    <property type="entry name" value="Glycerate kinase, MOFRL-like N-terminal domain"/>
    <property type="match status" value="1"/>
</dbReference>
<sequence>MFANRAALAATSEHKLVLDCLEAGIRAAHPQSVIERTVSVVDNTLHVGEREYDLDDYDRLLVLGGGNAAGHVAAALETCLSDRIDDGLVVTDDPVSLSRVSCVEGSHPIPDASAVSGTAELLELASDATTDDLVLSIVTGGGSALLPAPAGTLTLSDVQAVTETLLRAGATIGEINTVRKHLSAIKGGRLAVAASPADVIGLVFSDVVGNDLGAVASGPVSPDPTTYGDAQAVFDRYNIEPPEPVVRHLKDGFQGGHPETPTEDHPAFASVDVHVLADNGTALESAAEVAHEHGYESMILSSHVRGEASEIAKVHVGLAEEALAAKRPVEPPAVVLSGGEATVTVSGDGHGGPNQEFALSAALELDAAGVVVGAVDTDGIDGNTDAAGALVDAELLDDQESAQAGLAQNDVYPHLEAAEALLRSGPTGTNVNDLRVMVITLT</sequence>
<accession>A0A871BI22</accession>
<dbReference type="InterPro" id="IPR037035">
    <property type="entry name" value="GK-like_C_sf"/>
</dbReference>
<dbReference type="GO" id="GO:0008887">
    <property type="term" value="F:glycerate kinase activity"/>
    <property type="evidence" value="ECO:0007669"/>
    <property type="project" value="InterPro"/>
</dbReference>
<name>A0A871BI22_HALGI</name>
<dbReference type="RefSeq" id="WP_115805264.1">
    <property type="nucleotide sequence ID" value="NZ_CP063205.1"/>
</dbReference>
<protein>
    <submittedName>
        <fullName evidence="3">Glycerate 2-kinase</fullName>
        <ecNumber evidence="3">2.7.1.165</ecNumber>
    </submittedName>
</protein>
<feature type="domain" description="MOFRL-associated" evidence="2">
    <location>
        <begin position="18"/>
        <end position="250"/>
    </location>
</feature>
<dbReference type="PANTHER" id="PTHR12227:SF0">
    <property type="entry name" value="GLYCERATE KINASE"/>
    <property type="match status" value="1"/>
</dbReference>
<dbReference type="PANTHER" id="PTHR12227">
    <property type="entry name" value="GLYCERATE KINASE"/>
    <property type="match status" value="1"/>
</dbReference>
<evidence type="ECO:0000259" key="1">
    <source>
        <dbReference type="Pfam" id="PF05161"/>
    </source>
</evidence>
<reference evidence="3" key="1">
    <citation type="journal article" date="2021" name="Front. Microbiol.">
        <title>Cellular and Genomic Properties of Haloferax gibbonsii LR2-5, the Host of Euryarchaeal Virus HFTV1.</title>
        <authorList>
            <person name="Tittes C."/>
            <person name="Schwarzer S."/>
            <person name="Pfeiffer F."/>
            <person name="Dyall-Smith M."/>
            <person name="Rodriguez-Franco M."/>
            <person name="Oksanen H.M."/>
            <person name="Quax T.E.F."/>
        </authorList>
    </citation>
    <scope>NUCLEOTIDE SEQUENCE</scope>
    <source>
        <strain evidence="3">LR2-5</strain>
    </source>
</reference>
<dbReference type="InterPro" id="IPR038614">
    <property type="entry name" value="GK_N_sf"/>
</dbReference>
<dbReference type="Gene3D" id="3.40.1480.10">
    <property type="entry name" value="MOFRL domain"/>
    <property type="match status" value="1"/>
</dbReference>
<dbReference type="Pfam" id="PF13660">
    <property type="entry name" value="DUF4147"/>
    <property type="match status" value="1"/>
</dbReference>
<feature type="domain" description="MOFRL" evidence="1">
    <location>
        <begin position="334"/>
        <end position="433"/>
    </location>
</feature>
<dbReference type="InterPro" id="IPR007835">
    <property type="entry name" value="MOFRL"/>
</dbReference>
<dbReference type="GO" id="GO:0043798">
    <property type="term" value="F:glycerate 2-kinase activity"/>
    <property type="evidence" value="ECO:0007669"/>
    <property type="project" value="UniProtKB-EC"/>
</dbReference>
<evidence type="ECO:0000259" key="2">
    <source>
        <dbReference type="Pfam" id="PF13660"/>
    </source>
</evidence>
<dbReference type="GO" id="GO:0005737">
    <property type="term" value="C:cytoplasm"/>
    <property type="evidence" value="ECO:0007669"/>
    <property type="project" value="TreeGrafter"/>
</dbReference>
<organism evidence="3 4">
    <name type="scientific">Haloferax gibbonsii</name>
    <dbReference type="NCBI Taxonomy" id="35746"/>
    <lineage>
        <taxon>Archaea</taxon>
        <taxon>Methanobacteriati</taxon>
        <taxon>Methanobacteriota</taxon>
        <taxon>Stenosarchaea group</taxon>
        <taxon>Halobacteria</taxon>
        <taxon>Halobacteriales</taxon>
        <taxon>Haloferacaceae</taxon>
        <taxon>Haloferax</taxon>
    </lineage>
</organism>
<dbReference type="GeneID" id="59460312"/>
<evidence type="ECO:0000313" key="3">
    <source>
        <dbReference type="EMBL" id="QOS12787.1"/>
    </source>
</evidence>
<dbReference type="Proteomes" id="UP000663064">
    <property type="component" value="Chromosome"/>
</dbReference>
<dbReference type="InterPro" id="IPR039760">
    <property type="entry name" value="MOFRL_protein"/>
</dbReference>
<proteinExistence type="predicted"/>